<dbReference type="GO" id="GO:0015297">
    <property type="term" value="F:antiporter activity"/>
    <property type="evidence" value="ECO:0007669"/>
    <property type="project" value="InterPro"/>
</dbReference>
<evidence type="ECO:0000256" key="5">
    <source>
        <dbReference type="ARBA" id="ARBA00023136"/>
    </source>
</evidence>
<comment type="caution">
    <text evidence="6">Lacks conserved residue(s) required for the propagation of feature annotation.</text>
</comment>
<feature type="transmembrane region" description="Helical" evidence="6">
    <location>
        <begin position="467"/>
        <end position="492"/>
    </location>
</feature>
<feature type="transmembrane region" description="Helical" evidence="6">
    <location>
        <begin position="241"/>
        <end position="265"/>
    </location>
</feature>
<keyword evidence="8" id="KW-1185">Reference proteome</keyword>
<comment type="similarity">
    <text evidence="2 6">Belongs to the multi antimicrobial extrusion (MATE) (TC 2.A.66.1) family.</text>
</comment>
<keyword evidence="4 6" id="KW-1133">Transmembrane helix</keyword>
<dbReference type="Proteomes" id="UP000824120">
    <property type="component" value="Chromosome 2"/>
</dbReference>
<feature type="transmembrane region" description="Helical" evidence="6">
    <location>
        <begin position="142"/>
        <end position="165"/>
    </location>
</feature>
<comment type="caution">
    <text evidence="7">The sequence shown here is derived from an EMBL/GenBank/DDBJ whole genome shotgun (WGS) entry which is preliminary data.</text>
</comment>
<evidence type="ECO:0000256" key="3">
    <source>
        <dbReference type="ARBA" id="ARBA00022692"/>
    </source>
</evidence>
<organism evidence="7 8">
    <name type="scientific">Solanum commersonii</name>
    <name type="common">Commerson's wild potato</name>
    <name type="synonym">Commerson's nightshade</name>
    <dbReference type="NCBI Taxonomy" id="4109"/>
    <lineage>
        <taxon>Eukaryota</taxon>
        <taxon>Viridiplantae</taxon>
        <taxon>Streptophyta</taxon>
        <taxon>Embryophyta</taxon>
        <taxon>Tracheophyta</taxon>
        <taxon>Spermatophyta</taxon>
        <taxon>Magnoliopsida</taxon>
        <taxon>eudicotyledons</taxon>
        <taxon>Gunneridae</taxon>
        <taxon>Pentapetalae</taxon>
        <taxon>asterids</taxon>
        <taxon>lamiids</taxon>
        <taxon>Solanales</taxon>
        <taxon>Solanaceae</taxon>
        <taxon>Solanoideae</taxon>
        <taxon>Solaneae</taxon>
        <taxon>Solanum</taxon>
    </lineage>
</organism>
<evidence type="ECO:0000313" key="7">
    <source>
        <dbReference type="EMBL" id="KAG5623657.1"/>
    </source>
</evidence>
<dbReference type="Pfam" id="PF01554">
    <property type="entry name" value="MatE"/>
    <property type="match status" value="2"/>
</dbReference>
<feature type="transmembrane region" description="Helical" evidence="6">
    <location>
        <begin position="185"/>
        <end position="203"/>
    </location>
</feature>
<dbReference type="GO" id="GO:1990961">
    <property type="term" value="P:xenobiotic detoxification by transmembrane export across the plasma membrane"/>
    <property type="evidence" value="ECO:0007669"/>
    <property type="project" value="InterPro"/>
</dbReference>
<reference evidence="7 8" key="1">
    <citation type="submission" date="2020-09" db="EMBL/GenBank/DDBJ databases">
        <title>De no assembly of potato wild relative species, Solanum commersonii.</title>
        <authorList>
            <person name="Cho K."/>
        </authorList>
    </citation>
    <scope>NUCLEOTIDE SEQUENCE [LARGE SCALE GENOMIC DNA]</scope>
    <source>
        <strain evidence="7">LZ3.2</strain>
        <tissue evidence="7">Leaf</tissue>
    </source>
</reference>
<feature type="transmembrane region" description="Helical" evidence="6">
    <location>
        <begin position="366"/>
        <end position="396"/>
    </location>
</feature>
<gene>
    <name evidence="7" type="ORF">H5410_008875</name>
</gene>
<evidence type="ECO:0000256" key="2">
    <source>
        <dbReference type="ARBA" id="ARBA00010199"/>
    </source>
</evidence>
<name>A0A9J6AGW3_SOLCO</name>
<protein>
    <recommendedName>
        <fullName evidence="6">Protein DETOXIFICATION</fullName>
    </recommendedName>
    <alternativeName>
        <fullName evidence="6">Multidrug and toxic compound extrusion protein</fullName>
    </alternativeName>
</protein>
<accession>A0A9J6AGW3</accession>
<dbReference type="InterPro" id="IPR002528">
    <property type="entry name" value="MATE_fam"/>
</dbReference>
<feature type="transmembrane region" description="Helical" evidence="6">
    <location>
        <begin position="440"/>
        <end position="461"/>
    </location>
</feature>
<feature type="transmembrane region" description="Helical" evidence="6">
    <location>
        <begin position="215"/>
        <end position="235"/>
    </location>
</feature>
<dbReference type="InterPro" id="IPR045069">
    <property type="entry name" value="MATE_euk"/>
</dbReference>
<dbReference type="PANTHER" id="PTHR11206">
    <property type="entry name" value="MULTIDRUG RESISTANCE PROTEIN"/>
    <property type="match status" value="1"/>
</dbReference>
<evidence type="ECO:0000313" key="8">
    <source>
        <dbReference type="Proteomes" id="UP000824120"/>
    </source>
</evidence>
<evidence type="ECO:0000256" key="6">
    <source>
        <dbReference type="RuleBase" id="RU004914"/>
    </source>
</evidence>
<dbReference type="OrthoDB" id="2126698at2759"/>
<dbReference type="GO" id="GO:0042910">
    <property type="term" value="F:xenobiotic transmembrane transporter activity"/>
    <property type="evidence" value="ECO:0007669"/>
    <property type="project" value="InterPro"/>
</dbReference>
<dbReference type="GO" id="GO:0016020">
    <property type="term" value="C:membrane"/>
    <property type="evidence" value="ECO:0007669"/>
    <property type="project" value="UniProtKB-SubCell"/>
</dbReference>
<comment type="subcellular location">
    <subcellularLocation>
        <location evidence="1">Membrane</location>
        <topology evidence="1">Multi-pass membrane protein</topology>
    </subcellularLocation>
</comment>
<dbReference type="EMBL" id="JACXVP010000002">
    <property type="protein sequence ID" value="KAG5623657.1"/>
    <property type="molecule type" value="Genomic_DNA"/>
</dbReference>
<feature type="transmembrane region" description="Helical" evidence="6">
    <location>
        <begin position="408"/>
        <end position="428"/>
    </location>
</feature>
<feature type="transmembrane region" description="Helical" evidence="6">
    <location>
        <begin position="73"/>
        <end position="93"/>
    </location>
</feature>
<evidence type="ECO:0000256" key="1">
    <source>
        <dbReference type="ARBA" id="ARBA00004141"/>
    </source>
</evidence>
<dbReference type="CDD" id="cd13132">
    <property type="entry name" value="MATE_eukaryotic"/>
    <property type="match status" value="1"/>
</dbReference>
<dbReference type="NCBIfam" id="TIGR00797">
    <property type="entry name" value="matE"/>
    <property type="match status" value="1"/>
</dbReference>
<keyword evidence="3 6" id="KW-0812">Transmembrane</keyword>
<proteinExistence type="inferred from homology"/>
<dbReference type="AlphaFoldDB" id="A0A9J6AGW3"/>
<evidence type="ECO:0000256" key="4">
    <source>
        <dbReference type="ARBA" id="ARBA00022989"/>
    </source>
</evidence>
<sequence length="515" mass="56109">MEEALLGGSLRGRRWDVFVEELKKVSYIAIPMVVVTVSQHLLRVVSMMMIGHLSELSLSGAAIATSLTNVTGFSLLVNFLSSLPLLFNFICFYNSNVKFRYSNARPGTGKGLDSGMQFGMSSALETLCGQAYGAEDYRKLGIYTNGAIISLLVVCIPISVLWLFVDKFLILIGQDPLISIEAGKYSSWLIATLFPYAILQALIRYLQTQSLILPMLMSSIAALCFHVPLCWALVFKLNLGSGGAAIAIGLSYSFNVLLLCLYVKYSSSCEKTRLCFTKEVFPSTKEFCHLAIPSASMVCLEWWTSEIVILLAGLLPKPQLETSVLSICLLVSSLHYFIPFSIGAGASTRISNELGAGNPEAARMSVLSVTVLGIAEAIVASIVLLCSCRVLGYAFSNEKEVVYYLRDMTPLLCLLIATDCIQAVLSGVARGSGWQHLGAYVNLGSYYLVGIPVAILLGFFLHLKGKGLWIGLNAGSLVQSLLFSLITCLTDWQKQASIARERIFHSKECARLLAN</sequence>
<keyword evidence="5 6" id="KW-0472">Membrane</keyword>